<dbReference type="EMBL" id="ACPB03029881">
    <property type="status" value="NOT_ANNOTATED_CDS"/>
    <property type="molecule type" value="Genomic_DNA"/>
</dbReference>
<evidence type="ECO:0000256" key="6">
    <source>
        <dbReference type="ARBA" id="ARBA00023125"/>
    </source>
</evidence>
<feature type="domain" description="C2H2-type" evidence="8">
    <location>
        <begin position="172"/>
        <end position="199"/>
    </location>
</feature>
<keyword evidence="7" id="KW-0539">Nucleus</keyword>
<sequence>MEVTESKDDPMEITAKGEIKTEGNSFVSEEFGMHKHYMRLATKCETILCEEEPENLTIDSPVSTATKKGEESCVSDKLLKCSVCDYRTHNAAVLKVHTSVHLHEKPVAGSNCNIIKSYESEVKAHTGCNNLYQQIKNRTDDESYACNICNFKAPSSLSLQSHLLNHKDDRRFPCSECDYRAKRLCALQKHMKTHTGEKPFVCSSYFSGLFITKKVTQLAAINDYYCGLGGCFLENI</sequence>
<dbReference type="Pfam" id="PF00096">
    <property type="entry name" value="zf-C2H2"/>
    <property type="match status" value="1"/>
</dbReference>
<dbReference type="SMART" id="SM00355">
    <property type="entry name" value="ZnF_C2H2"/>
    <property type="match status" value="3"/>
</dbReference>
<keyword evidence="10" id="KW-1185">Reference proteome</keyword>
<comment type="subcellular location">
    <subcellularLocation>
        <location evidence="1">Nucleus</location>
    </subcellularLocation>
</comment>
<dbReference type="PANTHER" id="PTHR24392:SF56">
    <property type="entry name" value="ZINC FINGER PROTEIN 510"/>
    <property type="match status" value="1"/>
</dbReference>
<reference evidence="9" key="1">
    <citation type="submission" date="2015-05" db="UniProtKB">
        <authorList>
            <consortium name="EnsemblMetazoa"/>
        </authorList>
    </citation>
    <scope>IDENTIFICATION</scope>
</reference>
<dbReference type="GO" id="GO:0003677">
    <property type="term" value="F:DNA binding"/>
    <property type="evidence" value="ECO:0007669"/>
    <property type="project" value="UniProtKB-KW"/>
</dbReference>
<dbReference type="AlphaFoldDB" id="T1HKM1"/>
<evidence type="ECO:0000256" key="5">
    <source>
        <dbReference type="ARBA" id="ARBA00022833"/>
    </source>
</evidence>
<evidence type="ECO:0000259" key="8">
    <source>
        <dbReference type="PROSITE" id="PS50157"/>
    </source>
</evidence>
<accession>T1HKM1</accession>
<dbReference type="OMA" id="PMEITAK"/>
<dbReference type="Proteomes" id="UP000015103">
    <property type="component" value="Unassembled WGS sequence"/>
</dbReference>
<dbReference type="FunFam" id="3.30.160.60:FF:000145">
    <property type="entry name" value="Zinc finger protein 574"/>
    <property type="match status" value="1"/>
</dbReference>
<dbReference type="GO" id="GO:0005634">
    <property type="term" value="C:nucleus"/>
    <property type="evidence" value="ECO:0007669"/>
    <property type="project" value="UniProtKB-SubCell"/>
</dbReference>
<dbReference type="STRING" id="13249.T1HKM1"/>
<dbReference type="PANTHER" id="PTHR24392">
    <property type="entry name" value="ZINC FINGER PROTEIN"/>
    <property type="match status" value="1"/>
</dbReference>
<dbReference type="InParanoid" id="T1HKM1"/>
<evidence type="ECO:0000256" key="7">
    <source>
        <dbReference type="ARBA" id="ARBA00023242"/>
    </source>
</evidence>
<keyword evidence="3" id="KW-0677">Repeat</keyword>
<evidence type="ECO:0000256" key="2">
    <source>
        <dbReference type="ARBA" id="ARBA00022723"/>
    </source>
</evidence>
<dbReference type="EMBL" id="ACPB03029880">
    <property type="status" value="NOT_ANNOTATED_CDS"/>
    <property type="molecule type" value="Genomic_DNA"/>
</dbReference>
<protein>
    <recommendedName>
        <fullName evidence="8">C2H2-type domain-containing protein</fullName>
    </recommendedName>
</protein>
<keyword evidence="6" id="KW-0238">DNA-binding</keyword>
<dbReference type="Gene3D" id="3.30.160.60">
    <property type="entry name" value="Classic Zinc Finger"/>
    <property type="match status" value="2"/>
</dbReference>
<keyword evidence="2" id="KW-0479">Metal-binding</keyword>
<dbReference type="PROSITE" id="PS50157">
    <property type="entry name" value="ZINC_FINGER_C2H2_2"/>
    <property type="match status" value="2"/>
</dbReference>
<organism evidence="9 10">
    <name type="scientific">Rhodnius prolixus</name>
    <name type="common">Triatomid bug</name>
    <dbReference type="NCBI Taxonomy" id="13249"/>
    <lineage>
        <taxon>Eukaryota</taxon>
        <taxon>Metazoa</taxon>
        <taxon>Ecdysozoa</taxon>
        <taxon>Arthropoda</taxon>
        <taxon>Hexapoda</taxon>
        <taxon>Insecta</taxon>
        <taxon>Pterygota</taxon>
        <taxon>Neoptera</taxon>
        <taxon>Paraneoptera</taxon>
        <taxon>Hemiptera</taxon>
        <taxon>Heteroptera</taxon>
        <taxon>Panheteroptera</taxon>
        <taxon>Cimicomorpha</taxon>
        <taxon>Reduviidae</taxon>
        <taxon>Triatominae</taxon>
        <taxon>Rhodnius</taxon>
    </lineage>
</organism>
<proteinExistence type="predicted"/>
<evidence type="ECO:0000313" key="10">
    <source>
        <dbReference type="Proteomes" id="UP000015103"/>
    </source>
</evidence>
<dbReference type="EnsemblMetazoa" id="RPRC004595-RA">
    <property type="protein sequence ID" value="RPRC004595-PA"/>
    <property type="gene ID" value="RPRC004595"/>
</dbReference>
<dbReference type="VEuPathDB" id="VectorBase:RPRC004595"/>
<name>T1HKM1_RHOPR</name>
<evidence type="ECO:0000256" key="4">
    <source>
        <dbReference type="ARBA" id="ARBA00022771"/>
    </source>
</evidence>
<dbReference type="InterPro" id="IPR013087">
    <property type="entry name" value="Znf_C2H2_type"/>
</dbReference>
<evidence type="ECO:0000313" key="9">
    <source>
        <dbReference type="EnsemblMetazoa" id="RPRC004595-PA"/>
    </source>
</evidence>
<evidence type="ECO:0000256" key="3">
    <source>
        <dbReference type="ARBA" id="ARBA00022737"/>
    </source>
</evidence>
<dbReference type="eggNOG" id="KOG1721">
    <property type="taxonomic scope" value="Eukaryota"/>
</dbReference>
<dbReference type="HOGENOM" id="CLU_1176705_0_0_1"/>
<dbReference type="GO" id="GO:0008270">
    <property type="term" value="F:zinc ion binding"/>
    <property type="evidence" value="ECO:0007669"/>
    <property type="project" value="UniProtKB-KW"/>
</dbReference>
<feature type="domain" description="C2H2-type" evidence="8">
    <location>
        <begin position="79"/>
        <end position="106"/>
    </location>
</feature>
<dbReference type="InterPro" id="IPR036236">
    <property type="entry name" value="Znf_C2H2_sf"/>
</dbReference>
<keyword evidence="5" id="KW-0862">Zinc</keyword>
<evidence type="ECO:0000256" key="1">
    <source>
        <dbReference type="ARBA" id="ARBA00004123"/>
    </source>
</evidence>
<dbReference type="SUPFAM" id="SSF57667">
    <property type="entry name" value="beta-beta-alpha zinc fingers"/>
    <property type="match status" value="2"/>
</dbReference>
<keyword evidence="4" id="KW-0863">Zinc-finger</keyword>